<evidence type="ECO:0000256" key="1">
    <source>
        <dbReference type="ARBA" id="ARBA00023015"/>
    </source>
</evidence>
<dbReference type="SUPFAM" id="SSF46785">
    <property type="entry name" value="Winged helix' DNA-binding domain"/>
    <property type="match status" value="1"/>
</dbReference>
<dbReference type="InterPro" id="IPR019885">
    <property type="entry name" value="Tscrpt_reg_HTH_AsnC-type_CS"/>
</dbReference>
<keyword evidence="7" id="KW-1185">Reference proteome</keyword>
<reference evidence="6 7" key="1">
    <citation type="submission" date="2017-03" db="EMBL/GenBank/DDBJ databases">
        <authorList>
            <person name="Afonso C.L."/>
            <person name="Miller P.J."/>
            <person name="Scott M.A."/>
            <person name="Spackman E."/>
            <person name="Goraichik I."/>
            <person name="Dimitrov K.M."/>
            <person name="Suarez D.L."/>
            <person name="Swayne D.E."/>
        </authorList>
    </citation>
    <scope>NUCLEOTIDE SEQUENCE [LARGE SCALE GENOMIC DNA]</scope>
    <source>
        <strain evidence="6 7">CECT 7450</strain>
    </source>
</reference>
<dbReference type="InterPro" id="IPR019887">
    <property type="entry name" value="Tscrpt_reg_AsnC/Lrp_C"/>
</dbReference>
<proteinExistence type="predicted"/>
<dbReference type="PANTHER" id="PTHR30154:SF0">
    <property type="entry name" value="LEUCINE-RESPONSIVE REGULATORY PROTEIN"/>
    <property type="match status" value="1"/>
</dbReference>
<dbReference type="Proteomes" id="UP000193061">
    <property type="component" value="Unassembled WGS sequence"/>
</dbReference>
<dbReference type="GO" id="GO:0043201">
    <property type="term" value="P:response to L-leucine"/>
    <property type="evidence" value="ECO:0007669"/>
    <property type="project" value="TreeGrafter"/>
</dbReference>
<evidence type="ECO:0000256" key="4">
    <source>
        <dbReference type="ARBA" id="ARBA00023163"/>
    </source>
</evidence>
<dbReference type="Pfam" id="PF01037">
    <property type="entry name" value="AsnC_trans_reg"/>
    <property type="match status" value="1"/>
</dbReference>
<gene>
    <name evidence="6" type="primary">lrp_6</name>
    <name evidence="6" type="ORF">ROA7450_01062</name>
</gene>
<evidence type="ECO:0000313" key="7">
    <source>
        <dbReference type="Proteomes" id="UP000193061"/>
    </source>
</evidence>
<dbReference type="GO" id="GO:0043565">
    <property type="term" value="F:sequence-specific DNA binding"/>
    <property type="evidence" value="ECO:0007669"/>
    <property type="project" value="InterPro"/>
</dbReference>
<dbReference type="CDD" id="cd00090">
    <property type="entry name" value="HTH_ARSR"/>
    <property type="match status" value="1"/>
</dbReference>
<evidence type="ECO:0000313" key="6">
    <source>
        <dbReference type="EMBL" id="SLN25710.1"/>
    </source>
</evidence>
<accession>A0A1X6YMD7</accession>
<dbReference type="GO" id="GO:0005829">
    <property type="term" value="C:cytosol"/>
    <property type="evidence" value="ECO:0007669"/>
    <property type="project" value="TreeGrafter"/>
</dbReference>
<evidence type="ECO:0000256" key="3">
    <source>
        <dbReference type="ARBA" id="ARBA00023159"/>
    </source>
</evidence>
<dbReference type="EMBL" id="FWFX01000002">
    <property type="protein sequence ID" value="SLN25710.1"/>
    <property type="molecule type" value="Genomic_DNA"/>
</dbReference>
<dbReference type="GO" id="GO:0006355">
    <property type="term" value="P:regulation of DNA-templated transcription"/>
    <property type="evidence" value="ECO:0007669"/>
    <property type="project" value="UniProtKB-ARBA"/>
</dbReference>
<keyword evidence="2" id="KW-0238">DNA-binding</keyword>
<dbReference type="InterPro" id="IPR011991">
    <property type="entry name" value="ArsR-like_HTH"/>
</dbReference>
<dbReference type="InterPro" id="IPR036388">
    <property type="entry name" value="WH-like_DNA-bd_sf"/>
</dbReference>
<evidence type="ECO:0000256" key="2">
    <source>
        <dbReference type="ARBA" id="ARBA00023125"/>
    </source>
</evidence>
<dbReference type="Gene3D" id="3.30.70.920">
    <property type="match status" value="1"/>
</dbReference>
<evidence type="ECO:0000259" key="5">
    <source>
        <dbReference type="PROSITE" id="PS50956"/>
    </source>
</evidence>
<keyword evidence="1" id="KW-0805">Transcription regulation</keyword>
<protein>
    <submittedName>
        <fullName evidence="6">Leucine-responsive regulatory protein</fullName>
    </submittedName>
</protein>
<dbReference type="InterPro" id="IPR011008">
    <property type="entry name" value="Dimeric_a/b-barrel"/>
</dbReference>
<sequence length="161" mass="17765">MLVEITLVVQYNLLMDQIDQHILREISKNGRISNLDLADRINLSPSACLRRVQDLERRGVITGYRAILDKSKLGVGFVAYATVGLSSHTKASQEAFERAMAIAPEVVECHNTTGAVEYLLRIEVSDLAAYKSFHTDVIGTLPQVSSITSYVVMGSPKDERA</sequence>
<name>A0A1X6YMD7_9RHOB</name>
<dbReference type="AlphaFoldDB" id="A0A1X6YMD7"/>
<dbReference type="PANTHER" id="PTHR30154">
    <property type="entry name" value="LEUCINE-RESPONSIVE REGULATORY PROTEIN"/>
    <property type="match status" value="1"/>
</dbReference>
<organism evidence="6 7">
    <name type="scientific">Roseovarius albus</name>
    <dbReference type="NCBI Taxonomy" id="1247867"/>
    <lineage>
        <taxon>Bacteria</taxon>
        <taxon>Pseudomonadati</taxon>
        <taxon>Pseudomonadota</taxon>
        <taxon>Alphaproteobacteria</taxon>
        <taxon>Rhodobacterales</taxon>
        <taxon>Roseobacteraceae</taxon>
        <taxon>Roseovarius</taxon>
    </lineage>
</organism>
<dbReference type="Gene3D" id="1.10.10.10">
    <property type="entry name" value="Winged helix-like DNA-binding domain superfamily/Winged helix DNA-binding domain"/>
    <property type="match status" value="1"/>
</dbReference>
<keyword evidence="4" id="KW-0804">Transcription</keyword>
<dbReference type="InterPro" id="IPR036390">
    <property type="entry name" value="WH_DNA-bd_sf"/>
</dbReference>
<feature type="domain" description="HTH asnC-type" evidence="5">
    <location>
        <begin position="15"/>
        <end position="76"/>
    </location>
</feature>
<dbReference type="Pfam" id="PF13412">
    <property type="entry name" value="HTH_24"/>
    <property type="match status" value="1"/>
</dbReference>
<dbReference type="SMART" id="SM00344">
    <property type="entry name" value="HTH_ASNC"/>
    <property type="match status" value="1"/>
</dbReference>
<dbReference type="PRINTS" id="PR00033">
    <property type="entry name" value="HTHASNC"/>
</dbReference>
<dbReference type="GO" id="GO:0006524">
    <property type="term" value="P:alanine catabolic process"/>
    <property type="evidence" value="ECO:0007669"/>
    <property type="project" value="TreeGrafter"/>
</dbReference>
<dbReference type="PROSITE" id="PS50956">
    <property type="entry name" value="HTH_ASNC_2"/>
    <property type="match status" value="1"/>
</dbReference>
<dbReference type="SUPFAM" id="SSF54909">
    <property type="entry name" value="Dimeric alpha+beta barrel"/>
    <property type="match status" value="1"/>
</dbReference>
<keyword evidence="3" id="KW-0010">Activator</keyword>
<dbReference type="PROSITE" id="PS00519">
    <property type="entry name" value="HTH_ASNC_1"/>
    <property type="match status" value="1"/>
</dbReference>
<dbReference type="InterPro" id="IPR000485">
    <property type="entry name" value="AsnC-type_HTH_dom"/>
</dbReference>
<dbReference type="InterPro" id="IPR019888">
    <property type="entry name" value="Tscrpt_reg_AsnC-like"/>
</dbReference>